<evidence type="ECO:0000256" key="5">
    <source>
        <dbReference type="ARBA" id="ARBA00023295"/>
    </source>
</evidence>
<dbReference type="Pfam" id="PF00933">
    <property type="entry name" value="Glyco_hydro_3"/>
    <property type="match status" value="1"/>
</dbReference>
<dbReference type="InterPro" id="IPR036962">
    <property type="entry name" value="Glyco_hydro_3_N_sf"/>
</dbReference>
<keyword evidence="5" id="KW-0326">Glycosidase</keyword>
<dbReference type="PANTHER" id="PTHR30480:SF13">
    <property type="entry name" value="BETA-HEXOSAMINIDASE"/>
    <property type="match status" value="1"/>
</dbReference>
<dbReference type="GO" id="GO:0005975">
    <property type="term" value="P:carbohydrate metabolic process"/>
    <property type="evidence" value="ECO:0007669"/>
    <property type="project" value="InterPro"/>
</dbReference>
<comment type="catalytic activity">
    <reaction evidence="1">
        <text>Hydrolysis of terminal non-reducing N-acetyl-D-hexosamine residues in N-acetyl-beta-D-hexosaminides.</text>
        <dbReference type="EC" id="3.2.1.52"/>
    </reaction>
</comment>
<dbReference type="InterPro" id="IPR001764">
    <property type="entry name" value="Glyco_hydro_3_N"/>
</dbReference>
<dbReference type="PANTHER" id="PTHR30480">
    <property type="entry name" value="BETA-HEXOSAMINIDASE-RELATED"/>
    <property type="match status" value="1"/>
</dbReference>
<dbReference type="RefSeq" id="WP_107029842.1">
    <property type="nucleotide sequence ID" value="NZ_PYLQ01000008.1"/>
</dbReference>
<accession>A0A2T3G0U7</accession>
<dbReference type="InterPro" id="IPR019800">
    <property type="entry name" value="Glyco_hydro_3_AS"/>
</dbReference>
<reference evidence="7 8" key="1">
    <citation type="journal article" date="2019" name="Int. J. Syst. Evol. Microbiol.">
        <title>Faecalibacillus intestinalis gen. nov., sp. nov. and Faecalibacillus faecis sp. nov., isolated from human faeces.</title>
        <authorList>
            <person name="Seo B."/>
            <person name="Jeon K."/>
            <person name="Baek I."/>
            <person name="Lee Y.M."/>
            <person name="Baek K."/>
            <person name="Ko G."/>
        </authorList>
    </citation>
    <scope>NUCLEOTIDE SEQUENCE [LARGE SCALE GENOMIC DNA]</scope>
    <source>
        <strain evidence="7 8">SNUG30099</strain>
    </source>
</reference>
<dbReference type="Gene3D" id="3.20.20.300">
    <property type="entry name" value="Glycoside hydrolase, family 3, N-terminal domain"/>
    <property type="match status" value="1"/>
</dbReference>
<dbReference type="EC" id="3.2.1.52" evidence="3"/>
<keyword evidence="4" id="KW-0378">Hydrolase</keyword>
<dbReference type="Gene3D" id="3.40.50.1700">
    <property type="entry name" value="Glycoside hydrolase family 3 C-terminal domain"/>
    <property type="match status" value="1"/>
</dbReference>
<protein>
    <recommendedName>
        <fullName evidence="3">beta-N-acetylhexosaminidase</fullName>
        <ecNumber evidence="3">3.2.1.52</ecNumber>
    </recommendedName>
</protein>
<evidence type="ECO:0000256" key="3">
    <source>
        <dbReference type="ARBA" id="ARBA00012663"/>
    </source>
</evidence>
<evidence type="ECO:0000256" key="1">
    <source>
        <dbReference type="ARBA" id="ARBA00001231"/>
    </source>
</evidence>
<feature type="domain" description="Glycoside hydrolase family 3 N-terminal" evidence="6">
    <location>
        <begin position="27"/>
        <end position="346"/>
    </location>
</feature>
<proteinExistence type="inferred from homology"/>
<comment type="caution">
    <text evidence="7">The sequence shown here is derived from an EMBL/GenBank/DDBJ whole genome shotgun (WGS) entry which is preliminary data.</text>
</comment>
<dbReference type="GO" id="GO:0009254">
    <property type="term" value="P:peptidoglycan turnover"/>
    <property type="evidence" value="ECO:0007669"/>
    <property type="project" value="TreeGrafter"/>
</dbReference>
<dbReference type="InterPro" id="IPR017853">
    <property type="entry name" value="GH"/>
</dbReference>
<dbReference type="GO" id="GO:0004563">
    <property type="term" value="F:beta-N-acetylhexosaminidase activity"/>
    <property type="evidence" value="ECO:0007669"/>
    <property type="project" value="UniProtKB-EC"/>
</dbReference>
<dbReference type="EMBL" id="PYLQ01000008">
    <property type="protein sequence ID" value="PST41160.1"/>
    <property type="molecule type" value="Genomic_DNA"/>
</dbReference>
<evidence type="ECO:0000313" key="8">
    <source>
        <dbReference type="Proteomes" id="UP000240974"/>
    </source>
</evidence>
<gene>
    <name evidence="7" type="ORF">C7U54_07270</name>
</gene>
<evidence type="ECO:0000259" key="6">
    <source>
        <dbReference type="Pfam" id="PF00933"/>
    </source>
</evidence>
<dbReference type="InterPro" id="IPR050226">
    <property type="entry name" value="NagZ_Beta-hexosaminidase"/>
</dbReference>
<dbReference type="InterPro" id="IPR036881">
    <property type="entry name" value="Glyco_hydro_3_C_sf"/>
</dbReference>
<dbReference type="Proteomes" id="UP000240974">
    <property type="component" value="Unassembled WGS sequence"/>
</dbReference>
<keyword evidence="8" id="KW-1185">Reference proteome</keyword>
<evidence type="ECO:0000313" key="7">
    <source>
        <dbReference type="EMBL" id="PST41160.1"/>
    </source>
</evidence>
<name>A0A2T3G0U7_9FIRM</name>
<dbReference type="AlphaFoldDB" id="A0A2T3G0U7"/>
<comment type="similarity">
    <text evidence="2">Belongs to the glycosyl hydrolase 3 family.</text>
</comment>
<dbReference type="PROSITE" id="PS00775">
    <property type="entry name" value="GLYCOSYL_HYDROL_F3"/>
    <property type="match status" value="1"/>
</dbReference>
<organism evidence="7 8">
    <name type="scientific">Faecalibacillus intestinalis</name>
    <dbReference type="NCBI Taxonomy" id="1982626"/>
    <lineage>
        <taxon>Bacteria</taxon>
        <taxon>Bacillati</taxon>
        <taxon>Bacillota</taxon>
        <taxon>Erysipelotrichia</taxon>
        <taxon>Erysipelotrichales</taxon>
        <taxon>Coprobacillaceae</taxon>
        <taxon>Faecalibacillus</taxon>
    </lineage>
</organism>
<evidence type="ECO:0000256" key="4">
    <source>
        <dbReference type="ARBA" id="ARBA00022801"/>
    </source>
</evidence>
<sequence length="562" mass="63770">MIDLSTNPFNLNDEQIQKVTKICNDMTLDEKIGQIFCPIGNVQDEKEIDEFIQKYKPGAMMYRPLPSKEIKRIHHRLQSQSKIPLLLAANLESGGNGICLDGTYFARQMSVAATNQEKFAYDLGMIAGKEAHAVGCNWSFAPIVDIDYNFLNPITNIRTYGSNQETIIKFADCQIEALKENHILPCIKHFPGDGVDMRDQHLLSSVNDLTVNKWNNSYGKIYQHFINNGIGSIMVGHILLPHYIKEINPECNEEDYMPASLSKEILTVLLRNKLGFNGLVVTDATAMIGFNVAMSRSKALPLCIERGCDMILFNKNIDEDYMFIKNGLKEGLLSQKRLDEAVLRIIGTKMANGLFDHSEVEESEKIVGCIEHQSLAKECAKQAITLVKEQKGVLPLTSDKYKKIRIYNLTDQDNGGFKEEGTQLSLTNLLQKEGFNVYEFDTKRLDFQEVFEGGIKDIKEKCDLVIYVANYDTASNQTTRRVEWIKLMAANAPWFMQDVPTIFVSLANPYHLFDVPMIKTYINCYTNNDQTLQVLVDKLLGKEKFVGKSPVDVYCGRWDTKR</sequence>
<evidence type="ECO:0000256" key="2">
    <source>
        <dbReference type="ARBA" id="ARBA00005336"/>
    </source>
</evidence>
<dbReference type="SUPFAM" id="SSF51445">
    <property type="entry name" value="(Trans)glycosidases"/>
    <property type="match status" value="1"/>
</dbReference>